<evidence type="ECO:0000256" key="1">
    <source>
        <dbReference type="ARBA" id="ARBA00000223"/>
    </source>
</evidence>
<keyword evidence="3" id="KW-0413">Isomerase</keyword>
<dbReference type="Gene3D" id="3.40.1650.10">
    <property type="entry name" value="RbsD-like domain"/>
    <property type="match status" value="1"/>
</dbReference>
<dbReference type="GO" id="GO:0062193">
    <property type="term" value="F:D-ribose pyranase activity"/>
    <property type="evidence" value="ECO:0007669"/>
    <property type="project" value="UniProtKB-EC"/>
</dbReference>
<accession>A0A2N9LEF7</accession>
<dbReference type="InterPro" id="IPR007721">
    <property type="entry name" value="RbsD_FucU"/>
</dbReference>
<evidence type="ECO:0000313" key="5">
    <source>
        <dbReference type="Proteomes" id="UP000239735"/>
    </source>
</evidence>
<reference evidence="5" key="1">
    <citation type="submission" date="2018-02" db="EMBL/GenBank/DDBJ databases">
        <authorList>
            <person name="Hausmann B."/>
        </authorList>
    </citation>
    <scope>NUCLEOTIDE SEQUENCE [LARGE SCALE GENOMIC DNA]</scope>
    <source>
        <strain evidence="5">Peat soil MAG SbA5</strain>
    </source>
</reference>
<dbReference type="Proteomes" id="UP000239735">
    <property type="component" value="Unassembled WGS sequence"/>
</dbReference>
<dbReference type="InterPro" id="IPR023750">
    <property type="entry name" value="RbsD-like_sf"/>
</dbReference>
<dbReference type="Pfam" id="PF05025">
    <property type="entry name" value="RbsD_FucU"/>
    <property type="match status" value="1"/>
</dbReference>
<comment type="catalytic activity">
    <reaction evidence="1">
        <text>beta-D-ribopyranose = beta-D-ribofuranose</text>
        <dbReference type="Rhea" id="RHEA:25432"/>
        <dbReference type="ChEBI" id="CHEBI:27476"/>
        <dbReference type="ChEBI" id="CHEBI:47002"/>
        <dbReference type="EC" id="5.4.99.62"/>
    </reaction>
</comment>
<dbReference type="GO" id="GO:0005996">
    <property type="term" value="P:monosaccharide metabolic process"/>
    <property type="evidence" value="ECO:0007669"/>
    <property type="project" value="InterPro"/>
</dbReference>
<dbReference type="AlphaFoldDB" id="A0A2N9LEF7"/>
<evidence type="ECO:0000256" key="3">
    <source>
        <dbReference type="ARBA" id="ARBA00023235"/>
    </source>
</evidence>
<gene>
    <name evidence="4" type="ORF">SBA5_320010</name>
</gene>
<evidence type="ECO:0000256" key="2">
    <source>
        <dbReference type="ARBA" id="ARBA00012862"/>
    </source>
</evidence>
<sequence length="169" mass="19031">MAATPRLTKLDWERQLDTTLPLYGHRNWIVVADSAYPAQSKPGIETLVSGAGQLEVARKVLDAVNASRHVRANIYLDQELQFVAEKDAPGVTRYRSQLDDLLKNANKATMLHEQIIAKLDQVSQVFRVLIIKSELTIPYTTIFFELGCAYWPADAEQRMREAMPATSSK</sequence>
<evidence type="ECO:0000313" key="4">
    <source>
        <dbReference type="EMBL" id="SPE21638.1"/>
    </source>
</evidence>
<protein>
    <recommendedName>
        <fullName evidence="2">D-ribose pyranase</fullName>
        <ecNumber evidence="2">5.4.99.62</ecNumber>
    </recommendedName>
</protein>
<organism evidence="4 5">
    <name type="scientific">Candidatus Sulfuritelmatomonas gaucii</name>
    <dbReference type="NCBI Taxonomy" id="2043161"/>
    <lineage>
        <taxon>Bacteria</taxon>
        <taxon>Pseudomonadati</taxon>
        <taxon>Acidobacteriota</taxon>
        <taxon>Terriglobia</taxon>
        <taxon>Terriglobales</taxon>
        <taxon>Acidobacteriaceae</taxon>
        <taxon>Candidatus Sulfuritelmatomonas</taxon>
    </lineage>
</organism>
<dbReference type="GO" id="GO:0048029">
    <property type="term" value="F:monosaccharide binding"/>
    <property type="evidence" value="ECO:0007669"/>
    <property type="project" value="InterPro"/>
</dbReference>
<proteinExistence type="predicted"/>
<dbReference type="EMBL" id="OKRB01000089">
    <property type="protein sequence ID" value="SPE21638.1"/>
    <property type="molecule type" value="Genomic_DNA"/>
</dbReference>
<name>A0A2N9LEF7_9BACT</name>
<dbReference type="SUPFAM" id="SSF102546">
    <property type="entry name" value="RbsD-like"/>
    <property type="match status" value="1"/>
</dbReference>
<dbReference type="OrthoDB" id="120129at2"/>
<dbReference type="EC" id="5.4.99.62" evidence="2"/>